<keyword evidence="1" id="KW-0732">Signal</keyword>
<sequence>MKYKAVLFVYWNLLCFVMCENVELKEASRQKQTQANNWRCPHRYERLGEDPTVSLLEGRLKRATSLQTRVLGSGSRKLTSEIIFPEFAQPKQKQSKKANKEGHPLFSFFDFRRKRKSTARPEFARYLEYLKEGGLWDLKANAPVIYFK</sequence>
<dbReference type="EMBL" id="OZ021738">
    <property type="protein sequence ID" value="CAK9320679.1"/>
    <property type="molecule type" value="Genomic_DNA"/>
</dbReference>
<name>A0ABP0YJX1_9ROSI</name>
<proteinExistence type="predicted"/>
<gene>
    <name evidence="2" type="ORF">CITCOLO1_LOCUS12734</name>
</gene>
<accession>A0ABP0YJX1</accession>
<dbReference type="PANTHER" id="PTHR35291:SF3">
    <property type="entry name" value="PROTEIN SHROOM-LIKE"/>
    <property type="match status" value="1"/>
</dbReference>
<evidence type="ECO:0000313" key="2">
    <source>
        <dbReference type="EMBL" id="CAK9320679.1"/>
    </source>
</evidence>
<evidence type="ECO:0000256" key="1">
    <source>
        <dbReference type="SAM" id="SignalP"/>
    </source>
</evidence>
<organism evidence="2 3">
    <name type="scientific">Citrullus colocynthis</name>
    <name type="common">colocynth</name>
    <dbReference type="NCBI Taxonomy" id="252529"/>
    <lineage>
        <taxon>Eukaryota</taxon>
        <taxon>Viridiplantae</taxon>
        <taxon>Streptophyta</taxon>
        <taxon>Embryophyta</taxon>
        <taxon>Tracheophyta</taxon>
        <taxon>Spermatophyta</taxon>
        <taxon>Magnoliopsida</taxon>
        <taxon>eudicotyledons</taxon>
        <taxon>Gunneridae</taxon>
        <taxon>Pentapetalae</taxon>
        <taxon>rosids</taxon>
        <taxon>fabids</taxon>
        <taxon>Cucurbitales</taxon>
        <taxon>Cucurbitaceae</taxon>
        <taxon>Benincaseae</taxon>
        <taxon>Citrullus</taxon>
    </lineage>
</organism>
<dbReference type="Proteomes" id="UP001642487">
    <property type="component" value="Chromosome 4"/>
</dbReference>
<feature type="chain" id="PRO_5047083311" evidence="1">
    <location>
        <begin position="20"/>
        <end position="148"/>
    </location>
</feature>
<feature type="signal peptide" evidence="1">
    <location>
        <begin position="1"/>
        <end position="19"/>
    </location>
</feature>
<protein>
    <submittedName>
        <fullName evidence="2">Uncharacterized protein</fullName>
    </submittedName>
</protein>
<keyword evidence="3" id="KW-1185">Reference proteome</keyword>
<reference evidence="2 3" key="1">
    <citation type="submission" date="2024-03" db="EMBL/GenBank/DDBJ databases">
        <authorList>
            <person name="Gkanogiannis A."/>
            <person name="Becerra Lopez-Lavalle L."/>
        </authorList>
    </citation>
    <scope>NUCLEOTIDE SEQUENCE [LARGE SCALE GENOMIC DNA]</scope>
</reference>
<dbReference type="PANTHER" id="PTHR35291">
    <property type="entry name" value="PROTEIN SHROOM-LIKE"/>
    <property type="match status" value="1"/>
</dbReference>
<evidence type="ECO:0000313" key="3">
    <source>
        <dbReference type="Proteomes" id="UP001642487"/>
    </source>
</evidence>